<keyword evidence="2" id="KW-0378">Hydrolase</keyword>
<keyword evidence="2" id="KW-0255">Endonuclease</keyword>
<dbReference type="InterPro" id="IPR003615">
    <property type="entry name" value="HNH_nuc"/>
</dbReference>
<reference evidence="2 3" key="1">
    <citation type="submission" date="2021-10" db="EMBL/GenBank/DDBJ databases">
        <title>Alishewanella koreense sp. nov. isolated from seawater of southwestern coast in South Korea and the proposal for the reclassification of Rheinheimera perlucida and Rheinheimera tuosuensis as Arsukibacterium perlucida and Arsukibacterium tuosuensis.</title>
        <authorList>
            <person name="Kim K.H."/>
            <person name="Ruan W."/>
            <person name="Kim K.R."/>
            <person name="Baek J.H."/>
            <person name="Jeon C.O."/>
        </authorList>
    </citation>
    <scope>NUCLEOTIDE SEQUENCE [LARGE SCALE GENOMIC DNA]</scope>
    <source>
        <strain evidence="2 3">16-MA</strain>
    </source>
</reference>
<keyword evidence="3" id="KW-1185">Reference proteome</keyword>
<name>A0ABS8C7A9_9ALTE</name>
<dbReference type="GO" id="GO:0004519">
    <property type="term" value="F:endonuclease activity"/>
    <property type="evidence" value="ECO:0007669"/>
    <property type="project" value="UniProtKB-KW"/>
</dbReference>
<evidence type="ECO:0000313" key="2">
    <source>
        <dbReference type="EMBL" id="MCB5228214.1"/>
    </source>
</evidence>
<dbReference type="Pfam" id="PF13391">
    <property type="entry name" value="HNH_2"/>
    <property type="match status" value="1"/>
</dbReference>
<dbReference type="EMBL" id="JAEINI020000016">
    <property type="protein sequence ID" value="MCB5228214.1"/>
    <property type="molecule type" value="Genomic_DNA"/>
</dbReference>
<protein>
    <submittedName>
        <fullName evidence="2">HNH endonuclease</fullName>
    </submittedName>
</protein>
<feature type="domain" description="HNH nuclease" evidence="1">
    <location>
        <begin position="237"/>
        <end position="288"/>
    </location>
</feature>
<keyword evidence="2" id="KW-0540">Nuclease</keyword>
<accession>A0ABS8C7A9</accession>
<proteinExistence type="predicted"/>
<comment type="caution">
    <text evidence="2">The sequence shown here is derived from an EMBL/GenBank/DDBJ whole genome shotgun (WGS) entry which is preliminary data.</text>
</comment>
<feature type="non-terminal residue" evidence="2">
    <location>
        <position position="1"/>
    </location>
</feature>
<gene>
    <name evidence="2" type="ORF">JAO78_015495</name>
</gene>
<sequence length="335" mass="38485">KTGTGGRTNRNTQKLIFTKYFDRLRSENDKNSPEIPFFYLTSEGFWHLKPKSGIALHEIKAFSYGKVAFAFFDTELFELMKSSVVRSDLRLALTQNLTRLPELYQRWLLGMGKSEKTAKSYLGAVGGVLNEMAFRHQLTLTELTKINSFHEYQLVTTPLYILEEFREKDQRGNKMYSCALRSYGEFLAELGQIDVTVDVEEILKSEELNSTQKSVLVSARVGQGQFRQSLLLEWEGCAVTGYPMPEMLVASHIKPWRASNNTERLDPANGLLLMANLDKAFDRGFISFADNGLIMIAQALEQPEVLGVRPDMRLTLRPANRKYLHYHRELYQERF</sequence>
<dbReference type="Proteomes" id="UP000633814">
    <property type="component" value="Unassembled WGS sequence"/>
</dbReference>
<organism evidence="2 3">
    <name type="scientific">Alishewanella maricola</name>
    <dbReference type="NCBI Taxonomy" id="2795740"/>
    <lineage>
        <taxon>Bacteria</taxon>
        <taxon>Pseudomonadati</taxon>
        <taxon>Pseudomonadota</taxon>
        <taxon>Gammaproteobacteria</taxon>
        <taxon>Alteromonadales</taxon>
        <taxon>Alteromonadaceae</taxon>
        <taxon>Alishewanella</taxon>
    </lineage>
</organism>
<evidence type="ECO:0000259" key="1">
    <source>
        <dbReference type="Pfam" id="PF13391"/>
    </source>
</evidence>
<evidence type="ECO:0000313" key="3">
    <source>
        <dbReference type="Proteomes" id="UP000633814"/>
    </source>
</evidence>
<dbReference type="RefSeq" id="WP_226752277.1">
    <property type="nucleotide sequence ID" value="NZ_JAEINI020000016.1"/>
</dbReference>